<sequence length="176" mass="20023">MLTIQPQLANDLPYTTAVIKEAMRFFPPASGIRQGHPDTILTDEMGHQCPTDQASVYSIHSIMQVAPKYWPRATEFLPERWLTEPGRGLYPAKNAWRPFENGPRNCIAQGLVMLELRVVLAHVVREFQFADAYEEFDRLNPREGLNNYHGERAYLIEEGASHLVDHFPCRVSVCAG</sequence>
<evidence type="ECO:0000313" key="11">
    <source>
        <dbReference type="EMBL" id="KAJ8062538.1"/>
    </source>
</evidence>
<evidence type="ECO:0000313" key="12">
    <source>
        <dbReference type="Proteomes" id="UP001152300"/>
    </source>
</evidence>
<evidence type="ECO:0000256" key="6">
    <source>
        <dbReference type="ARBA" id="ARBA00023002"/>
    </source>
</evidence>
<evidence type="ECO:0000256" key="5">
    <source>
        <dbReference type="ARBA" id="ARBA00022723"/>
    </source>
</evidence>
<organism evidence="11 12">
    <name type="scientific">Sclerotinia nivalis</name>
    <dbReference type="NCBI Taxonomy" id="352851"/>
    <lineage>
        <taxon>Eukaryota</taxon>
        <taxon>Fungi</taxon>
        <taxon>Dikarya</taxon>
        <taxon>Ascomycota</taxon>
        <taxon>Pezizomycotina</taxon>
        <taxon>Leotiomycetes</taxon>
        <taxon>Helotiales</taxon>
        <taxon>Sclerotiniaceae</taxon>
        <taxon>Sclerotinia</taxon>
    </lineage>
</organism>
<evidence type="ECO:0000256" key="9">
    <source>
        <dbReference type="ARBA" id="ARBA00023033"/>
    </source>
</evidence>
<dbReference type="GO" id="GO:0005506">
    <property type="term" value="F:iron ion binding"/>
    <property type="evidence" value="ECO:0007669"/>
    <property type="project" value="InterPro"/>
</dbReference>
<dbReference type="EMBL" id="JAPEIS010000010">
    <property type="protein sequence ID" value="KAJ8062538.1"/>
    <property type="molecule type" value="Genomic_DNA"/>
</dbReference>
<dbReference type="PANTHER" id="PTHR24305">
    <property type="entry name" value="CYTOCHROME P450"/>
    <property type="match status" value="1"/>
</dbReference>
<dbReference type="PRINTS" id="PR00465">
    <property type="entry name" value="EP450IV"/>
</dbReference>
<dbReference type="PRINTS" id="PR00385">
    <property type="entry name" value="P450"/>
</dbReference>
<reference evidence="11" key="1">
    <citation type="submission" date="2022-11" db="EMBL/GenBank/DDBJ databases">
        <title>Genome Resource of Sclerotinia nivalis Strain SnTB1, a Plant Pathogen Isolated from American Ginseng.</title>
        <authorList>
            <person name="Fan S."/>
        </authorList>
    </citation>
    <scope>NUCLEOTIDE SEQUENCE</scope>
    <source>
        <strain evidence="11">SnTB1</strain>
    </source>
</reference>
<dbReference type="GO" id="GO:0016705">
    <property type="term" value="F:oxidoreductase activity, acting on paired donors, with incorporation or reduction of molecular oxygen"/>
    <property type="evidence" value="ECO:0007669"/>
    <property type="project" value="InterPro"/>
</dbReference>
<accession>A0A9X0DIZ9</accession>
<dbReference type="InterPro" id="IPR036396">
    <property type="entry name" value="Cyt_P450_sf"/>
</dbReference>
<dbReference type="InterPro" id="IPR002403">
    <property type="entry name" value="Cyt_P450_E_grp-IV"/>
</dbReference>
<evidence type="ECO:0000256" key="3">
    <source>
        <dbReference type="ARBA" id="ARBA00010617"/>
    </source>
</evidence>
<gene>
    <name evidence="11" type="ORF">OCU04_009066</name>
</gene>
<comment type="caution">
    <text evidence="11">The sequence shown here is derived from an EMBL/GenBank/DDBJ whole genome shotgun (WGS) entry which is preliminary data.</text>
</comment>
<comment type="cofactor">
    <cofactor evidence="1 10">
        <name>heme</name>
        <dbReference type="ChEBI" id="CHEBI:30413"/>
    </cofactor>
</comment>
<evidence type="ECO:0000256" key="4">
    <source>
        <dbReference type="ARBA" id="ARBA00022617"/>
    </source>
</evidence>
<dbReference type="GO" id="GO:0020037">
    <property type="term" value="F:heme binding"/>
    <property type="evidence" value="ECO:0007669"/>
    <property type="project" value="InterPro"/>
</dbReference>
<keyword evidence="12" id="KW-1185">Reference proteome</keyword>
<evidence type="ECO:0000256" key="7">
    <source>
        <dbReference type="ARBA" id="ARBA00023004"/>
    </source>
</evidence>
<evidence type="ECO:0000256" key="10">
    <source>
        <dbReference type="PIRSR" id="PIRSR602403-1"/>
    </source>
</evidence>
<dbReference type="Gene3D" id="1.10.630.10">
    <property type="entry name" value="Cytochrome P450"/>
    <property type="match status" value="1"/>
</dbReference>
<dbReference type="InterPro" id="IPR050121">
    <property type="entry name" value="Cytochrome_P450_monoxygenase"/>
</dbReference>
<keyword evidence="9" id="KW-0503">Monooxygenase</keyword>
<keyword evidence="7 10" id="KW-0408">Iron</keyword>
<dbReference type="InterPro" id="IPR001128">
    <property type="entry name" value="Cyt_P450"/>
</dbReference>
<dbReference type="AlphaFoldDB" id="A0A9X0DIZ9"/>
<dbReference type="OrthoDB" id="10029320at2759"/>
<feature type="binding site" description="axial binding residue" evidence="10">
    <location>
        <position position="106"/>
    </location>
    <ligand>
        <name>heme</name>
        <dbReference type="ChEBI" id="CHEBI:30413"/>
    </ligand>
    <ligandPart>
        <name>Fe</name>
        <dbReference type="ChEBI" id="CHEBI:18248"/>
    </ligandPart>
</feature>
<keyword evidence="6" id="KW-0560">Oxidoreductase</keyword>
<keyword evidence="4 10" id="KW-0349">Heme</keyword>
<evidence type="ECO:0000256" key="2">
    <source>
        <dbReference type="ARBA" id="ARBA00005179"/>
    </source>
</evidence>
<evidence type="ECO:0008006" key="13">
    <source>
        <dbReference type="Google" id="ProtNLM"/>
    </source>
</evidence>
<dbReference type="SUPFAM" id="SSF48264">
    <property type="entry name" value="Cytochrome P450"/>
    <property type="match status" value="1"/>
</dbReference>
<dbReference type="PANTHER" id="PTHR24305:SF107">
    <property type="entry name" value="P450, PUTATIVE (EUROFUNG)-RELATED"/>
    <property type="match status" value="1"/>
</dbReference>
<evidence type="ECO:0000256" key="1">
    <source>
        <dbReference type="ARBA" id="ARBA00001971"/>
    </source>
</evidence>
<comment type="similarity">
    <text evidence="3">Belongs to the cytochrome P450 family.</text>
</comment>
<evidence type="ECO:0000256" key="8">
    <source>
        <dbReference type="ARBA" id="ARBA00023026"/>
    </source>
</evidence>
<keyword evidence="5 10" id="KW-0479">Metal-binding</keyword>
<comment type="pathway">
    <text evidence="2">Secondary metabolite biosynthesis.</text>
</comment>
<dbReference type="Proteomes" id="UP001152300">
    <property type="component" value="Unassembled WGS sequence"/>
</dbReference>
<proteinExistence type="inferred from homology"/>
<keyword evidence="8" id="KW-0843">Virulence</keyword>
<dbReference type="Pfam" id="PF00067">
    <property type="entry name" value="p450"/>
    <property type="match status" value="1"/>
</dbReference>
<name>A0A9X0DIZ9_9HELO</name>
<protein>
    <recommendedName>
        <fullName evidence="13">Cytochrome P450</fullName>
    </recommendedName>
</protein>
<dbReference type="GO" id="GO:0004497">
    <property type="term" value="F:monooxygenase activity"/>
    <property type="evidence" value="ECO:0007669"/>
    <property type="project" value="UniProtKB-KW"/>
</dbReference>